<evidence type="ECO:0000256" key="8">
    <source>
        <dbReference type="PROSITE-ProRule" id="PRU00723"/>
    </source>
</evidence>
<comment type="subcellular location">
    <subcellularLocation>
        <location evidence="1">Cytoplasm</location>
    </subcellularLocation>
</comment>
<organism evidence="12 13">
    <name type="scientific">Scylla paramamosain</name>
    <name type="common">Mud crab</name>
    <dbReference type="NCBI Taxonomy" id="85552"/>
    <lineage>
        <taxon>Eukaryota</taxon>
        <taxon>Metazoa</taxon>
        <taxon>Ecdysozoa</taxon>
        <taxon>Arthropoda</taxon>
        <taxon>Crustacea</taxon>
        <taxon>Multicrustacea</taxon>
        <taxon>Malacostraca</taxon>
        <taxon>Eumalacostraca</taxon>
        <taxon>Eucarida</taxon>
        <taxon>Decapoda</taxon>
        <taxon>Pleocyemata</taxon>
        <taxon>Brachyura</taxon>
        <taxon>Eubrachyura</taxon>
        <taxon>Portunoidea</taxon>
        <taxon>Portunidae</taxon>
        <taxon>Portuninae</taxon>
        <taxon>Scylla</taxon>
    </lineage>
</organism>
<name>A0AAW0V2R0_SCYPA</name>
<keyword evidence="6 8" id="KW-0863">Zinc-finger</keyword>
<keyword evidence="3" id="KW-0963">Cytoplasm</keyword>
<evidence type="ECO:0000256" key="10">
    <source>
        <dbReference type="SAM" id="MobiDB-lite"/>
    </source>
</evidence>
<gene>
    <name evidence="12" type="ORF">O3P69_001911</name>
</gene>
<keyword evidence="5" id="KW-0677">Repeat</keyword>
<keyword evidence="4 8" id="KW-0479">Metal-binding</keyword>
<keyword evidence="7 8" id="KW-0862">Zinc</keyword>
<evidence type="ECO:0000313" key="13">
    <source>
        <dbReference type="Proteomes" id="UP001487740"/>
    </source>
</evidence>
<feature type="zinc finger region" description="C3H1-type" evidence="8">
    <location>
        <begin position="144"/>
        <end position="174"/>
    </location>
</feature>
<feature type="domain" description="C3H1-type" evidence="11">
    <location>
        <begin position="104"/>
        <end position="133"/>
    </location>
</feature>
<dbReference type="InterPro" id="IPR045234">
    <property type="entry name" value="Unkempt-like"/>
</dbReference>
<evidence type="ECO:0000256" key="3">
    <source>
        <dbReference type="ARBA" id="ARBA00022490"/>
    </source>
</evidence>
<proteinExistence type="inferred from homology"/>
<keyword evidence="13" id="KW-1185">Reference proteome</keyword>
<accession>A0AAW0V2R0</accession>
<feature type="zinc finger region" description="C3H1-type" evidence="8">
    <location>
        <begin position="104"/>
        <end position="133"/>
    </location>
</feature>
<evidence type="ECO:0000259" key="11">
    <source>
        <dbReference type="PROSITE" id="PS50103"/>
    </source>
</evidence>
<dbReference type="Gene3D" id="4.10.1000.10">
    <property type="entry name" value="Zinc finger, CCCH-type"/>
    <property type="match status" value="1"/>
</dbReference>
<evidence type="ECO:0000256" key="2">
    <source>
        <dbReference type="ARBA" id="ARBA00008808"/>
    </source>
</evidence>
<protein>
    <recommendedName>
        <fullName evidence="11">C3H1-type domain-containing protein</fullName>
    </recommendedName>
</protein>
<dbReference type="Proteomes" id="UP001487740">
    <property type="component" value="Unassembled WGS sequence"/>
</dbReference>
<comment type="caution">
    <text evidence="12">The sequence shown here is derived from an EMBL/GenBank/DDBJ whole genome shotgun (WGS) entry which is preliminary data.</text>
</comment>
<dbReference type="EMBL" id="JARAKH010000003">
    <property type="protein sequence ID" value="KAK8405738.1"/>
    <property type="molecule type" value="Genomic_DNA"/>
</dbReference>
<feature type="zinc finger region" description="C3H1-type" evidence="8">
    <location>
        <begin position="284"/>
        <end position="318"/>
    </location>
</feature>
<feature type="coiled-coil region" evidence="9">
    <location>
        <begin position="735"/>
        <end position="783"/>
    </location>
</feature>
<dbReference type="Pfam" id="PF25427">
    <property type="entry name" value="zf-CCCH_UNK"/>
    <property type="match status" value="1"/>
</dbReference>
<dbReference type="PANTHER" id="PTHR14493">
    <property type="entry name" value="UNKEMPT FAMILY MEMBER"/>
    <property type="match status" value="1"/>
</dbReference>
<feature type="region of interest" description="Disordered" evidence="10">
    <location>
        <begin position="379"/>
        <end position="408"/>
    </location>
</feature>
<evidence type="ECO:0000256" key="5">
    <source>
        <dbReference type="ARBA" id="ARBA00022737"/>
    </source>
</evidence>
<keyword evidence="9" id="KW-0175">Coiled coil</keyword>
<dbReference type="Pfam" id="PF23261">
    <property type="entry name" value="zf-CCCH_11"/>
    <property type="match status" value="1"/>
</dbReference>
<evidence type="ECO:0000256" key="9">
    <source>
        <dbReference type="SAM" id="Coils"/>
    </source>
</evidence>
<feature type="domain" description="C3H1-type" evidence="11">
    <location>
        <begin position="326"/>
        <end position="354"/>
    </location>
</feature>
<feature type="zinc finger region" description="C3H1-type" evidence="8">
    <location>
        <begin position="326"/>
        <end position="354"/>
    </location>
</feature>
<dbReference type="InterPro" id="IPR036855">
    <property type="entry name" value="Znf_CCCH_sf"/>
</dbReference>
<dbReference type="GO" id="GO:0008270">
    <property type="term" value="F:zinc ion binding"/>
    <property type="evidence" value="ECO:0007669"/>
    <property type="project" value="UniProtKB-KW"/>
</dbReference>
<dbReference type="GO" id="GO:0005737">
    <property type="term" value="C:cytoplasm"/>
    <property type="evidence" value="ECO:0007669"/>
    <property type="project" value="UniProtKB-SubCell"/>
</dbReference>
<dbReference type="SUPFAM" id="SSF90229">
    <property type="entry name" value="CCCH zinc finger"/>
    <property type="match status" value="1"/>
</dbReference>
<evidence type="ECO:0000313" key="12">
    <source>
        <dbReference type="EMBL" id="KAK8405738.1"/>
    </source>
</evidence>
<dbReference type="PROSITE" id="PS50103">
    <property type="entry name" value="ZF_C3H1"/>
    <property type="match status" value="4"/>
</dbReference>
<dbReference type="Pfam" id="PF18384">
    <property type="entry name" value="zf_CCCH_5"/>
    <property type="match status" value="1"/>
</dbReference>
<dbReference type="InterPro" id="IPR057296">
    <property type="entry name" value="UNK_Znf_5"/>
</dbReference>
<evidence type="ECO:0000256" key="4">
    <source>
        <dbReference type="ARBA" id="ARBA00022723"/>
    </source>
</evidence>
<feature type="domain" description="C3H1-type" evidence="11">
    <location>
        <begin position="284"/>
        <end position="318"/>
    </location>
</feature>
<dbReference type="Pfam" id="PF23035">
    <property type="entry name" value="zf-CCCH_UNK-like_4th"/>
    <property type="match status" value="1"/>
</dbReference>
<dbReference type="InterPro" id="IPR000571">
    <property type="entry name" value="Znf_CCCH"/>
</dbReference>
<evidence type="ECO:0000256" key="1">
    <source>
        <dbReference type="ARBA" id="ARBA00004496"/>
    </source>
</evidence>
<comment type="similarity">
    <text evidence="2">Belongs to the unkempt family.</text>
</comment>
<dbReference type="PANTHER" id="PTHR14493:SF50">
    <property type="entry name" value="RING FINGER PROTEIN UNKEMPT"/>
    <property type="match status" value="1"/>
</dbReference>
<feature type="domain" description="C3H1-type" evidence="11">
    <location>
        <begin position="144"/>
        <end position="174"/>
    </location>
</feature>
<dbReference type="InterPro" id="IPR057295">
    <property type="entry name" value="UNK_Znf_4"/>
</dbReference>
<dbReference type="AlphaFoldDB" id="A0AAW0V2R0"/>
<reference evidence="12 13" key="1">
    <citation type="submission" date="2023-03" db="EMBL/GenBank/DDBJ databases">
        <title>High-quality genome of Scylla paramamosain provides insights in environmental adaptation.</title>
        <authorList>
            <person name="Zhang L."/>
        </authorList>
    </citation>
    <scope>NUCLEOTIDE SEQUENCE [LARGE SCALE GENOMIC DNA]</scope>
    <source>
        <strain evidence="12">LZ_2023a</strain>
        <tissue evidence="12">Muscle</tissue>
    </source>
</reference>
<sequence length="855" mass="94421">MFKQRRYCTDTSRRQERVTSGCAGDVRGATKTNKMKAQDSKALWAPQTEKPIHYTYLKEFRVEQCTLFLQHKCTQHRPYTCFHWHFLNQRRRRPIRRRDGTLNYSADTYCNKFDENTGICPDGDECPYLHRTAGDTERRYHLRYYKTGMCVHDTDSRGMCVKNGPHCAFAHGVEDVRWVSCAGHVGGAGTTTFTILPRPPVYDIRELQALELMDHEGLNGSGPNNLDKERNMVNDDPKWQDTSYVLANYKTEQCKRPPRLCRQGYACPQYHNSRDRRRSPKKCKYRSTACPNVKHGDEWGEPGNCDNGDACQYCHTRTEQQFHPEIYKSTKCNDIQQNGYCPRGAFCAFAHLDQEMTLVRETAASENCIGTSLADILQSALPDTPPPPGTSTSSSTNTTIAQTTKASNCSGPCNNDSVFGNGPSHSQPLAPIGSKPRHFSGNTLQGAPTDSLGLSGTLGGGVLGSYHKAPGSEREDRESQFKKQLAAIENDPTLDIQEKNKRRQGLFMPNVLPGNHQHPSVSLSISLPSSSYVSSLPSSLSSTVSPLAPPFYPTSDTVESVVGSALEDLNLDEPLNIAASLDRELENESNSLNNSISSSFANSGLLGSSAPVNIPGSSFQERSGGLITNPSPSTSSPAFTHSFFQSSLHRENSLDQGTAAFLGANGVSKMSGGGLFDLSSNMSPHNRNHLANPLSQSPLVAPFNAANNSGPSEIQRLREELVTNRAKLASWEEGIAQARTACEAWRKEADEATRKHKLAEQTKEEYVAKIAAQQKEIEDLRAGRLGPYVQALHPHTELEKLPLHTLKALQSQLRQDLDTVDKVINNYGNKSEQWPGNSNAWICIERCCSGCQTSE</sequence>
<dbReference type="InterPro" id="IPR040594">
    <property type="entry name" value="UNK_Znf_1"/>
</dbReference>
<dbReference type="Pfam" id="PF00642">
    <property type="entry name" value="zf-CCCH"/>
    <property type="match status" value="1"/>
</dbReference>
<evidence type="ECO:0000256" key="6">
    <source>
        <dbReference type="ARBA" id="ARBA00022771"/>
    </source>
</evidence>
<evidence type="ECO:0000256" key="7">
    <source>
        <dbReference type="ARBA" id="ARBA00022833"/>
    </source>
</evidence>
<feature type="compositionally biased region" description="Low complexity" evidence="10">
    <location>
        <begin position="390"/>
        <end position="407"/>
    </location>
</feature>
<dbReference type="SMART" id="SM00356">
    <property type="entry name" value="ZnF_C3H1"/>
    <property type="match status" value="4"/>
</dbReference>